<dbReference type="RefSeq" id="WP_183350358.1">
    <property type="nucleotide sequence ID" value="NZ_BLXY01000013.1"/>
</dbReference>
<dbReference type="Proteomes" id="UP000568888">
    <property type="component" value="Unassembled WGS sequence"/>
</dbReference>
<dbReference type="NCBIfam" id="NF041068">
    <property type="entry name" value="DpdK"/>
    <property type="match status" value="1"/>
</dbReference>
<dbReference type="EMBL" id="CP096574">
    <property type="protein sequence ID" value="UPU36624.1"/>
    <property type="molecule type" value="Genomic_DNA"/>
</dbReference>
<dbReference type="Proteomes" id="UP000831485">
    <property type="component" value="Chromosome"/>
</dbReference>
<name>A0A6V8N1V6_9BACT</name>
<dbReference type="AlphaFoldDB" id="A0A6V8N1V6"/>
<reference evidence="3" key="1">
    <citation type="submission" date="2020-06" db="EMBL/GenBank/DDBJ databases">
        <title>Draft genomic sequecing of Geomonas sp. Red736.</title>
        <authorList>
            <person name="Itoh H."/>
            <person name="Xu Z.X."/>
            <person name="Ushijima N."/>
            <person name="Masuda Y."/>
            <person name="Shiratori Y."/>
            <person name="Senoo K."/>
        </authorList>
    </citation>
    <scope>NUCLEOTIDE SEQUENCE [LARGE SCALE GENOMIC DNA]</scope>
    <source>
        <strain evidence="3">Red736</strain>
    </source>
</reference>
<evidence type="ECO:0000313" key="2">
    <source>
        <dbReference type="EMBL" id="UPU36624.1"/>
    </source>
</evidence>
<dbReference type="Gene3D" id="3.30.870.10">
    <property type="entry name" value="Endonuclease Chain A"/>
    <property type="match status" value="1"/>
</dbReference>
<dbReference type="SUPFAM" id="SSF56024">
    <property type="entry name" value="Phospholipase D/nuclease"/>
    <property type="match status" value="1"/>
</dbReference>
<keyword evidence="4" id="KW-1185">Reference proteome</keyword>
<protein>
    <submittedName>
        <fullName evidence="2">Phospholipase D-like domain-containing protein</fullName>
    </submittedName>
</protein>
<proteinExistence type="predicted"/>
<gene>
    <name evidence="1" type="ORF">GMPD_38060</name>
    <name evidence="2" type="ORF">M1B72_02655</name>
</gene>
<accession>A0A6V8N1V6</accession>
<reference evidence="2" key="3">
    <citation type="submission" date="2022-04" db="EMBL/GenBank/DDBJ databases">
        <authorList>
            <person name="Liu G."/>
        </authorList>
    </citation>
    <scope>NUCLEOTIDE SEQUENCE</scope>
    <source>
        <strain evidence="2">RG22</strain>
    </source>
</reference>
<evidence type="ECO:0000313" key="3">
    <source>
        <dbReference type="Proteomes" id="UP000568888"/>
    </source>
</evidence>
<dbReference type="EMBL" id="BLXY01000013">
    <property type="protein sequence ID" value="GFO65887.1"/>
    <property type="molecule type" value="Genomic_DNA"/>
</dbReference>
<reference evidence="1" key="2">
    <citation type="journal article" date="2021" name="Int. J. Syst. Evol. Microbiol.">
        <title>Geomonas silvestris sp. nov., Geomonas paludis sp. nov. and Geomonas limicola sp. nov., isolated from terrestrial environments, and emended description of the genus Geomonas.</title>
        <authorList>
            <person name="Itoh H."/>
            <person name="Xu Z."/>
            <person name="Masuda Y."/>
            <person name="Ushijima N."/>
            <person name="Hayakawa C."/>
            <person name="Shiratori Y."/>
            <person name="Senoo K."/>
        </authorList>
    </citation>
    <scope>NUCLEOTIDE SEQUENCE</scope>
    <source>
        <strain evidence="1">Red736</strain>
    </source>
</reference>
<sequence>MNFKSRRIFKTTTSSQQEIRELLQLIFVSEVVSPGERVWLVTPWISNVPILDNRSGLFSSLDPNWGQRLIRLNEILMRLAEFGTEVVIVTRPDDHCRTYVQILREELESMGLGARLVVLWREELHTKGVLTERALLTGSMNLTNNGLDLLDEQVTLDTDATDIAQGRINFESYLAENLW</sequence>
<evidence type="ECO:0000313" key="4">
    <source>
        <dbReference type="Proteomes" id="UP000831485"/>
    </source>
</evidence>
<organism evidence="1 3">
    <name type="scientific">Geomonas paludis</name>
    <dbReference type="NCBI Taxonomy" id="2740185"/>
    <lineage>
        <taxon>Bacteria</taxon>
        <taxon>Pseudomonadati</taxon>
        <taxon>Thermodesulfobacteriota</taxon>
        <taxon>Desulfuromonadia</taxon>
        <taxon>Geobacterales</taxon>
        <taxon>Geobacteraceae</taxon>
        <taxon>Geomonas</taxon>
    </lineage>
</organism>
<evidence type="ECO:0000313" key="1">
    <source>
        <dbReference type="EMBL" id="GFO65887.1"/>
    </source>
</evidence>